<evidence type="ECO:0008006" key="4">
    <source>
        <dbReference type="Google" id="ProtNLM"/>
    </source>
</evidence>
<keyword evidence="1" id="KW-0732">Signal</keyword>
<evidence type="ECO:0000256" key="1">
    <source>
        <dbReference type="SAM" id="SignalP"/>
    </source>
</evidence>
<gene>
    <name evidence="2" type="ORF">WG78_07190</name>
</gene>
<comment type="caution">
    <text evidence="2">The sequence shown here is derived from an EMBL/GenBank/DDBJ whole genome shotgun (WGS) entry which is preliminary data.</text>
</comment>
<dbReference type="Proteomes" id="UP000037939">
    <property type="component" value="Unassembled WGS sequence"/>
</dbReference>
<evidence type="ECO:0000313" key="2">
    <source>
        <dbReference type="EMBL" id="KPC53888.1"/>
    </source>
</evidence>
<dbReference type="PROSITE" id="PS51257">
    <property type="entry name" value="PROKAR_LIPOPROTEIN"/>
    <property type="match status" value="1"/>
</dbReference>
<keyword evidence="3" id="KW-1185">Reference proteome</keyword>
<name>A0A0N0XLM9_9NEIS</name>
<protein>
    <recommendedName>
        <fullName evidence="4">SmpA / OmlA family protein</fullName>
    </recommendedName>
</protein>
<organism evidence="2 3">
    <name type="scientific">Amantichitinum ursilacus</name>
    <dbReference type="NCBI Taxonomy" id="857265"/>
    <lineage>
        <taxon>Bacteria</taxon>
        <taxon>Pseudomonadati</taxon>
        <taxon>Pseudomonadota</taxon>
        <taxon>Betaproteobacteria</taxon>
        <taxon>Neisseriales</taxon>
        <taxon>Chitinibacteraceae</taxon>
        <taxon>Amantichitinum</taxon>
    </lineage>
</organism>
<evidence type="ECO:0000313" key="3">
    <source>
        <dbReference type="Proteomes" id="UP000037939"/>
    </source>
</evidence>
<sequence>MRRFCLPALFTSALLLSACALEPITSPEIAMGSPIVLPNRVPTYATLVVAAPEKPRHKPKAAKASKVASARAAPGSLFARLKPGMSRRQVEALIGLPGDVRSTRAAQGKAASSPSELVVVSEETFYKQEGSLVFGKGGTVLTRINVDTGANGIQ</sequence>
<feature type="chain" id="PRO_5005863310" description="SmpA / OmlA family protein" evidence="1">
    <location>
        <begin position="21"/>
        <end position="154"/>
    </location>
</feature>
<dbReference type="EMBL" id="LAQT01000004">
    <property type="protein sequence ID" value="KPC53888.1"/>
    <property type="molecule type" value="Genomic_DNA"/>
</dbReference>
<reference evidence="2 3" key="1">
    <citation type="submission" date="2015-07" db="EMBL/GenBank/DDBJ databases">
        <title>Draft genome sequence of the Amantichitinum ursilacus IGB-41, a new chitin-degrading bacterium.</title>
        <authorList>
            <person name="Kirstahler P."/>
            <person name="Guenther M."/>
            <person name="Grumaz C."/>
            <person name="Rupp S."/>
            <person name="Zibek S."/>
            <person name="Sohn K."/>
        </authorList>
    </citation>
    <scope>NUCLEOTIDE SEQUENCE [LARGE SCALE GENOMIC DNA]</scope>
    <source>
        <strain evidence="2 3">IGB-41</strain>
    </source>
</reference>
<proteinExistence type="predicted"/>
<accession>A0A0N0XLM9</accession>
<dbReference type="AlphaFoldDB" id="A0A0N0XLM9"/>
<feature type="signal peptide" evidence="1">
    <location>
        <begin position="1"/>
        <end position="20"/>
    </location>
</feature>